<name>A0ABS3THY5_9BACT</name>
<evidence type="ECO:0000313" key="3">
    <source>
        <dbReference type="Proteomes" id="UP000670527"/>
    </source>
</evidence>
<gene>
    <name evidence="2" type="ORF">J4D97_21670</name>
</gene>
<keyword evidence="1" id="KW-1133">Transmembrane helix</keyword>
<feature type="transmembrane region" description="Helical" evidence="1">
    <location>
        <begin position="155"/>
        <end position="176"/>
    </location>
</feature>
<feature type="transmembrane region" description="Helical" evidence="1">
    <location>
        <begin position="108"/>
        <end position="125"/>
    </location>
</feature>
<keyword evidence="1" id="KW-0812">Transmembrane</keyword>
<reference evidence="2 3" key="1">
    <citation type="submission" date="2021-03" db="EMBL/GenBank/DDBJ databases">
        <authorList>
            <person name="Kim M.K."/>
        </authorList>
    </citation>
    <scope>NUCLEOTIDE SEQUENCE [LARGE SCALE GENOMIC DNA]</scope>
    <source>
        <strain evidence="2 3">BT507</strain>
    </source>
</reference>
<feature type="non-terminal residue" evidence="2">
    <location>
        <position position="190"/>
    </location>
</feature>
<comment type="caution">
    <text evidence="2">The sequence shown here is derived from an EMBL/GenBank/DDBJ whole genome shotgun (WGS) entry which is preliminary data.</text>
</comment>
<dbReference type="Pfam" id="PF13803">
    <property type="entry name" value="DUF4184"/>
    <property type="match status" value="1"/>
</dbReference>
<dbReference type="Proteomes" id="UP000670527">
    <property type="component" value="Unassembled WGS sequence"/>
</dbReference>
<sequence length="190" mass="21646">MPFTFSHPALVIPFLHARGKYPWLSATGLLTGSIAPDFEKFFRLKLASHYSHTLPSIFYFSCPVALGLSFVFHLLVRRQLLAHLPAALYQRLARYRFFDWLRYFRQHYIGVISSIILGAALHIFWDSFTHVNTFVTRAVPALNRTIWLEERPVPLLQLLTVTNSLVGGLAIIWAVWRMPARPAGSLPTAA</sequence>
<protein>
    <submittedName>
        <fullName evidence="2">DUF4184 family protein</fullName>
    </submittedName>
</protein>
<dbReference type="EMBL" id="JAGETX010000029">
    <property type="protein sequence ID" value="MBO3273272.1"/>
    <property type="molecule type" value="Genomic_DNA"/>
</dbReference>
<dbReference type="InterPro" id="IPR025238">
    <property type="entry name" value="DUF4184"/>
</dbReference>
<organism evidence="2 3">
    <name type="scientific">Hymenobacter defluvii</name>
    <dbReference type="NCBI Taxonomy" id="2054411"/>
    <lineage>
        <taxon>Bacteria</taxon>
        <taxon>Pseudomonadati</taxon>
        <taxon>Bacteroidota</taxon>
        <taxon>Cytophagia</taxon>
        <taxon>Cytophagales</taxon>
        <taxon>Hymenobacteraceae</taxon>
        <taxon>Hymenobacter</taxon>
    </lineage>
</organism>
<evidence type="ECO:0000313" key="2">
    <source>
        <dbReference type="EMBL" id="MBO3273272.1"/>
    </source>
</evidence>
<keyword evidence="3" id="KW-1185">Reference proteome</keyword>
<proteinExistence type="predicted"/>
<dbReference type="RefSeq" id="WP_208309412.1">
    <property type="nucleotide sequence ID" value="NZ_JAGETX010000029.1"/>
</dbReference>
<accession>A0ABS3THY5</accession>
<feature type="transmembrane region" description="Helical" evidence="1">
    <location>
        <begin position="57"/>
        <end position="76"/>
    </location>
</feature>
<evidence type="ECO:0000256" key="1">
    <source>
        <dbReference type="SAM" id="Phobius"/>
    </source>
</evidence>
<keyword evidence="1" id="KW-0472">Membrane</keyword>